<dbReference type="Proteomes" id="UP000241769">
    <property type="component" value="Unassembled WGS sequence"/>
</dbReference>
<dbReference type="InParanoid" id="A0A2P6P0W3"/>
<dbReference type="PANTHER" id="PTHR37743">
    <property type="entry name" value="ARM REPEAT SUPERFAMILY PROTEIN"/>
    <property type="match status" value="1"/>
</dbReference>
<dbReference type="EMBL" id="MDYQ01000001">
    <property type="protein sequence ID" value="PRP89845.1"/>
    <property type="molecule type" value="Genomic_DNA"/>
</dbReference>
<dbReference type="PANTHER" id="PTHR37743:SF1">
    <property type="entry name" value="ARM REPEAT SUPERFAMILY PROTEIN"/>
    <property type="match status" value="1"/>
</dbReference>
<dbReference type="AlphaFoldDB" id="A0A2P6P0W3"/>
<accession>A0A2P6P0W3</accession>
<sequence length="1061" mass="120389">MNRTDAGIRTKQSVPLGRALAVAQTATESAWQESLSIQVNPVPSLPSLFKIGQKESTQSDNSPLSYSLQSIRDHLREDATGALSNIIPSTAERLLSATTTSQKGSIHRFFEWLSSECPNQMMESMRGELNGSNKKTIMGTIMVFRHLLERERKRVEMIVEGRREKKKANQLIVEMDQGIDEDLYREIMRYTDLLNPLVDLIQSSSIKEGMKVSPTRLSSSACDLFLYILSSLAQSFATDGKSNENLPTSRAIWDHVDDIYIVVDEMIKWNRDHRALYTTALRQVYSSLQPVKNVKIEEIDLLSESSPEEKERIHHNIQVGTNMIIFIICIYFPYMMEEGRPDKKATFKEASSLLSQLQDPTSPDYFEAEDEEREKIERRNTNLLTCLGLTLGHLKPKDFEFVAREMGNPIYDILSRQIRGEKLENQILSVQMFQQIVSLSTTRESGESMAIPMMDLLKVPTWPQLVSSPSSSANILIYNASSIYFFNDCTYPDAILNQVFLLLDANNAQHRRNAIQVLSEVLRIQTTITSTNQNFGKKLSAHLLERLGDEELTLRVSTGKLFANLPASETVPALVRNCCLSRDARLYSASEKALMELLSGHTDIPGTVEVLLECLKSAKNLDHSANQSVDVDPSNIGAKNEISSTTHTVPQNPGMIGANYRPKVRDDDLKEFCERVFRLIPSWSSSLPHHVWKDLLPSLLSKFFSDPQDSVVLSFMTKLAGDGGMENDVILFYRIRPLLLLRLLPIQIFSSVRTDDLQRDIHVSGLIDRLITVTENPSEFPQVVRKLSAEILGRIHPSVTGHTITQRIYDILTRNDDIQSSKLWLYSLCNMLSIYNYENREVLQEQENSRNWMEETGNEEIAKLQMGVVDCMSLILQCSLVNENLQNIPGTDHSLVLYLLDHVKRHCEDTSPSGRLIYTFGIFANAAKTMSISTLKKLTSTSFIIMGDIIIKSHADAVIKSQAFQVLFHMGFFLKGEVQPWKRDLLDISMDAIQHKHPRIRFNALKLLGIPLSEPEGLFEEEEKFFRLQMSLQSIANMDASEESRKLAEQYLLMMQSEEKR</sequence>
<dbReference type="InterPro" id="IPR011989">
    <property type="entry name" value="ARM-like"/>
</dbReference>
<dbReference type="SUPFAM" id="SSF48371">
    <property type="entry name" value="ARM repeat"/>
    <property type="match status" value="1"/>
</dbReference>
<proteinExistence type="predicted"/>
<gene>
    <name evidence="1" type="ORF">PROFUN_00187</name>
</gene>
<name>A0A2P6P0W3_9EUKA</name>
<keyword evidence="2" id="KW-1185">Reference proteome</keyword>
<reference evidence="1 2" key="1">
    <citation type="journal article" date="2018" name="Genome Biol. Evol.">
        <title>Multiple Roots of Fruiting Body Formation in Amoebozoa.</title>
        <authorList>
            <person name="Hillmann F."/>
            <person name="Forbes G."/>
            <person name="Novohradska S."/>
            <person name="Ferling I."/>
            <person name="Riege K."/>
            <person name="Groth M."/>
            <person name="Westermann M."/>
            <person name="Marz M."/>
            <person name="Spaller T."/>
            <person name="Winckler T."/>
            <person name="Schaap P."/>
            <person name="Glockner G."/>
        </authorList>
    </citation>
    <scope>NUCLEOTIDE SEQUENCE [LARGE SCALE GENOMIC DNA]</scope>
    <source>
        <strain evidence="1 2">Jena</strain>
    </source>
</reference>
<evidence type="ECO:0000313" key="1">
    <source>
        <dbReference type="EMBL" id="PRP89845.1"/>
    </source>
</evidence>
<comment type="caution">
    <text evidence="1">The sequence shown here is derived from an EMBL/GenBank/DDBJ whole genome shotgun (WGS) entry which is preliminary data.</text>
</comment>
<evidence type="ECO:0000313" key="2">
    <source>
        <dbReference type="Proteomes" id="UP000241769"/>
    </source>
</evidence>
<dbReference type="OrthoDB" id="79603at2759"/>
<protein>
    <submittedName>
        <fullName evidence="1">Uncharacterized protein</fullName>
    </submittedName>
</protein>
<organism evidence="1 2">
    <name type="scientific">Planoprotostelium fungivorum</name>
    <dbReference type="NCBI Taxonomy" id="1890364"/>
    <lineage>
        <taxon>Eukaryota</taxon>
        <taxon>Amoebozoa</taxon>
        <taxon>Evosea</taxon>
        <taxon>Variosea</taxon>
        <taxon>Cavosteliida</taxon>
        <taxon>Cavosteliaceae</taxon>
        <taxon>Planoprotostelium</taxon>
    </lineage>
</organism>
<dbReference type="Gene3D" id="1.25.10.10">
    <property type="entry name" value="Leucine-rich Repeat Variant"/>
    <property type="match status" value="1"/>
</dbReference>
<dbReference type="InterPro" id="IPR016024">
    <property type="entry name" value="ARM-type_fold"/>
</dbReference>